<dbReference type="Gene3D" id="3.40.630.10">
    <property type="entry name" value="Zn peptidases"/>
    <property type="match status" value="1"/>
</dbReference>
<feature type="domain" description="Succinylglutamate desuccinylase/Aspartoacylase catalytic" evidence="5">
    <location>
        <begin position="24"/>
        <end position="144"/>
    </location>
</feature>
<protein>
    <submittedName>
        <fullName evidence="6">Succinylglutamate desuccinylase</fullName>
    </submittedName>
</protein>
<dbReference type="GO" id="GO:0016788">
    <property type="term" value="F:hydrolase activity, acting on ester bonds"/>
    <property type="evidence" value="ECO:0007669"/>
    <property type="project" value="InterPro"/>
</dbReference>
<reference evidence="7" key="1">
    <citation type="submission" date="2016-11" db="EMBL/GenBank/DDBJ databases">
        <authorList>
            <person name="Varghese N."/>
            <person name="Submissions S."/>
        </authorList>
    </citation>
    <scope>NUCLEOTIDE SEQUENCE [LARGE SCALE GENOMIC DNA]</scope>
    <source>
        <strain evidence="7">DSM 25330</strain>
    </source>
</reference>
<proteinExistence type="predicted"/>
<evidence type="ECO:0000259" key="5">
    <source>
        <dbReference type="Pfam" id="PF24827"/>
    </source>
</evidence>
<evidence type="ECO:0000256" key="4">
    <source>
        <dbReference type="ARBA" id="ARBA00022833"/>
    </source>
</evidence>
<dbReference type="RefSeq" id="WP_073083911.1">
    <property type="nucleotide sequence ID" value="NZ_FQWS01000001.1"/>
</dbReference>
<dbReference type="STRING" id="1089305.SAMN05444148_1043"/>
<dbReference type="InterPro" id="IPR055438">
    <property type="entry name" value="AstE_AspA_cat"/>
</dbReference>
<evidence type="ECO:0000313" key="7">
    <source>
        <dbReference type="Proteomes" id="UP000184522"/>
    </source>
</evidence>
<dbReference type="OrthoDB" id="1523003at2"/>
<evidence type="ECO:0000313" key="6">
    <source>
        <dbReference type="EMBL" id="SHG82673.1"/>
    </source>
</evidence>
<keyword evidence="3" id="KW-0378">Hydrolase</keyword>
<keyword evidence="7" id="KW-1185">Reference proteome</keyword>
<dbReference type="Pfam" id="PF24827">
    <property type="entry name" value="AstE_AspA_cat"/>
    <property type="match status" value="1"/>
</dbReference>
<comment type="cofactor">
    <cofactor evidence="1">
        <name>Zn(2+)</name>
        <dbReference type="ChEBI" id="CHEBI:29105"/>
    </cofactor>
</comment>
<dbReference type="SUPFAM" id="SSF53187">
    <property type="entry name" value="Zn-dependent exopeptidases"/>
    <property type="match status" value="1"/>
</dbReference>
<evidence type="ECO:0000256" key="2">
    <source>
        <dbReference type="ARBA" id="ARBA00022723"/>
    </source>
</evidence>
<dbReference type="PANTHER" id="PTHR15162">
    <property type="entry name" value="ASPARTOACYLASE"/>
    <property type="match status" value="1"/>
</dbReference>
<dbReference type="PANTHER" id="PTHR15162:SF7">
    <property type="entry name" value="SUCCINYLGLUTAMATE DESUCCINYLASE"/>
    <property type="match status" value="1"/>
</dbReference>
<gene>
    <name evidence="6" type="ORF">SAMN05444148_1043</name>
</gene>
<dbReference type="InterPro" id="IPR050178">
    <property type="entry name" value="AspA/AstE_fam"/>
</dbReference>
<sequence>MIELKEVSTIEKRIIHHVKGKQKGATIVFFAGIHGNEQAGVEALKNILPKLNKEDISGQIYGVYGNTKAIQQNKRYLTEDLNRMWTSKQLEALKTKTDLTNEECEQKSIYNFISQLLTDAKEPIYFIDFHTTSSKTLPFITINDALINRKFSKAFPVPIVLGIEEYLDGPLLSYLNKKGYVSLGFESGQHTDQQAVKNCESFIYLACHISEILKNSSTTVMEHFYKLKKASDSKTDIYEVIYKYHIQEQEIFKMKADFKSFQSIKKGVLLATSNNKPIYAPSSNELFMPLYQESGNDGFFIIKRIPHFFLKLSSILRHLRADSLLTLLPGIKWHNKSQGVLRANLKVTRFMAKSIFHLFGYRNKQEDETHLLLYNRERVSKRDMYKDLPWYKS</sequence>
<keyword evidence="2" id="KW-0479">Metal-binding</keyword>
<dbReference type="Proteomes" id="UP000184522">
    <property type="component" value="Unassembled WGS sequence"/>
</dbReference>
<accession>A0A1M5N109</accession>
<organism evidence="6 7">
    <name type="scientific">Winogradskyella jejuensis</name>
    <dbReference type="NCBI Taxonomy" id="1089305"/>
    <lineage>
        <taxon>Bacteria</taxon>
        <taxon>Pseudomonadati</taxon>
        <taxon>Bacteroidota</taxon>
        <taxon>Flavobacteriia</taxon>
        <taxon>Flavobacteriales</taxon>
        <taxon>Flavobacteriaceae</taxon>
        <taxon>Winogradskyella</taxon>
    </lineage>
</organism>
<dbReference type="GO" id="GO:0005829">
    <property type="term" value="C:cytosol"/>
    <property type="evidence" value="ECO:0007669"/>
    <property type="project" value="TreeGrafter"/>
</dbReference>
<dbReference type="EMBL" id="FQWS01000001">
    <property type="protein sequence ID" value="SHG82673.1"/>
    <property type="molecule type" value="Genomic_DNA"/>
</dbReference>
<name>A0A1M5N109_9FLAO</name>
<dbReference type="GO" id="GO:0046872">
    <property type="term" value="F:metal ion binding"/>
    <property type="evidence" value="ECO:0007669"/>
    <property type="project" value="UniProtKB-KW"/>
</dbReference>
<dbReference type="AlphaFoldDB" id="A0A1M5N109"/>
<evidence type="ECO:0000256" key="3">
    <source>
        <dbReference type="ARBA" id="ARBA00022801"/>
    </source>
</evidence>
<evidence type="ECO:0000256" key="1">
    <source>
        <dbReference type="ARBA" id="ARBA00001947"/>
    </source>
</evidence>
<keyword evidence="4" id="KW-0862">Zinc</keyword>